<keyword evidence="1" id="KW-0175">Coiled coil</keyword>
<organism evidence="3 4">
    <name type="scientific">Pseudomonas mosselii</name>
    <dbReference type="NCBI Taxonomy" id="78327"/>
    <lineage>
        <taxon>Bacteria</taxon>
        <taxon>Pseudomonadati</taxon>
        <taxon>Pseudomonadota</taxon>
        <taxon>Gammaproteobacteria</taxon>
        <taxon>Pseudomonadales</taxon>
        <taxon>Pseudomonadaceae</taxon>
        <taxon>Pseudomonas</taxon>
    </lineage>
</organism>
<accession>A0A7W2JVX5</accession>
<evidence type="ECO:0000313" key="3">
    <source>
        <dbReference type="EMBL" id="MBA6066143.1"/>
    </source>
</evidence>
<dbReference type="RefSeq" id="WP_182323425.1">
    <property type="nucleotide sequence ID" value="NZ_BQIT01000024.1"/>
</dbReference>
<dbReference type="EMBL" id="JACGDE010000009">
    <property type="protein sequence ID" value="MBA6066143.1"/>
    <property type="molecule type" value="Genomic_DNA"/>
</dbReference>
<feature type="coiled-coil region" evidence="1">
    <location>
        <begin position="176"/>
        <end position="210"/>
    </location>
</feature>
<dbReference type="Proteomes" id="UP000541770">
    <property type="component" value="Unassembled WGS sequence"/>
</dbReference>
<dbReference type="AlphaFoldDB" id="A0A7W2JVX5"/>
<protein>
    <submittedName>
        <fullName evidence="3">Uncharacterized protein</fullName>
    </submittedName>
</protein>
<name>A0A7W2JVX5_9PSED</name>
<reference evidence="3 4" key="1">
    <citation type="submission" date="2020-07" db="EMBL/GenBank/DDBJ databases">
        <title>Diversity of carbapenemase encoding genes among Pseudomonas putida group clinical isolates in a tertiary Brazilian hospital.</title>
        <authorList>
            <person name="Alberto-Lei F."/>
            <person name="Nodari C.S."/>
            <person name="Streling A.P."/>
            <person name="Paulino J.T."/>
            <person name="Bessa-Neto F.O."/>
            <person name="Cayo R."/>
            <person name="Gales A.C."/>
        </authorList>
    </citation>
    <scope>NUCLEOTIDE SEQUENCE [LARGE SCALE GENOMIC DNA]</scope>
    <source>
        <strain evidence="3 4">14802</strain>
    </source>
</reference>
<keyword evidence="2" id="KW-0472">Membrane</keyword>
<comment type="caution">
    <text evidence="3">The sequence shown here is derived from an EMBL/GenBank/DDBJ whole genome shotgun (WGS) entry which is preliminary data.</text>
</comment>
<evidence type="ECO:0000313" key="4">
    <source>
        <dbReference type="Proteomes" id="UP000541770"/>
    </source>
</evidence>
<keyword evidence="2" id="KW-0812">Transmembrane</keyword>
<evidence type="ECO:0000256" key="2">
    <source>
        <dbReference type="SAM" id="Phobius"/>
    </source>
</evidence>
<feature type="transmembrane region" description="Helical" evidence="2">
    <location>
        <begin position="267"/>
        <end position="288"/>
    </location>
</feature>
<evidence type="ECO:0000256" key="1">
    <source>
        <dbReference type="SAM" id="Coils"/>
    </source>
</evidence>
<feature type="transmembrane region" description="Helical" evidence="2">
    <location>
        <begin position="234"/>
        <end position="255"/>
    </location>
</feature>
<proteinExistence type="predicted"/>
<sequence length="367" mass="41958">MQGDEKDGVKQMKKAFFALPHNKDVIRHGVVKLKEQYSAVKPLVAPKKAFTIKFVISLLFSIDMNSDVFDACCRFNIDGVGEQFLRRVEELRIDDEIALDELFSLAYRFAIELKLVSPSAISDDLSSLIHEIPQYTFAETSQSQIMYAEHQMVIGVVGMYLHHPDMVDLKRLPAVVNRSEEERAKAERMLAEKEARVEALRAALEKYEIAYNFVGLYDGFKMLRSQKMAEGHRGLMWLFSLGVLMLAPFVFKFYTVFDSDLAVKFDVYVYGTVVGFELLLAYFFRVGLHGYRAVKAQLIQIDLRMALCQFIQNYAEYAKDIRKDSPDLLDRFDQLIFSGIVNNEGAIPSTFDGMEQIANVLDKLKSK</sequence>
<gene>
    <name evidence="3" type="ORF">H4C75_15415</name>
</gene>
<keyword evidence="2" id="KW-1133">Transmembrane helix</keyword>